<sequence length="712" mass="76601">MIPVELVQWGGVAGGGFSPVDDGGLRRAPGPFRSVAQDLVHAPDGVPQPTPDLDARSALGLRVVPVPGSGSWWCFSVQVCGGRFGRTGVCQFLFAPADGTDAWRLWESCVAAVASGDGLLPWGLATAGLPADPEPVGAADAKPLGGAADAVTLVRVLTGLVEGHDAVRVDGAETEVAAAIAGALRVLPHAVARERVWTTFLAAAPGNPRLPRVTGAWPAALRGTATADRVDRWLDRKLALPSTVDDEYDDTAAAVRWLAARVREPAAVDRYRPLPTIGALVSAVVENELWRLEAGQVWPALQRGEERVLRAENEPQLVSWLLVNPSRAVEWLCGTAMGLAGEFADTVFRLLVRENPDGLGLPTDDPVWFDRSAELARRLCPTRDERVKLARSLTGDVRALGPWFEALGLDSRDADLADLFPVTEAAVVEEVTALGDLGPRGERLLSGSAEPAEVLLRLVAAVPPLSAGVAVAWLGRVGAESERRQLFRAVLGRQRFAGQASGWLLDALRSTEDGGVRDVVASLGAGAFGPGEPPSLELSSLCVGIAARSAEPASCFAVFLDVVRAAVGETHRERADRDRWRAAEAAAREAAEHWEREYRELHRDHRALLGRDGARGAKRKAEARERKAEAREREAGAREREAEVREREVGVQERRADAGEREVDAEERSGRHAVDHGRRLLWQRNAGVVLAFVVFLTLLVSLALAVQQMFHR</sequence>
<feature type="region of interest" description="Disordered" evidence="1">
    <location>
        <begin position="612"/>
        <end position="669"/>
    </location>
</feature>
<accession>A0ABP3E4M3</accession>
<name>A0ABP3E4M3_9PSEU</name>
<dbReference type="Proteomes" id="UP001500416">
    <property type="component" value="Unassembled WGS sequence"/>
</dbReference>
<gene>
    <name evidence="3" type="ORF">GCM10010492_57550</name>
</gene>
<protein>
    <submittedName>
        <fullName evidence="3">Uncharacterized protein</fullName>
    </submittedName>
</protein>
<reference evidence="4" key="1">
    <citation type="journal article" date="2019" name="Int. J. Syst. Evol. Microbiol.">
        <title>The Global Catalogue of Microorganisms (GCM) 10K type strain sequencing project: providing services to taxonomists for standard genome sequencing and annotation.</title>
        <authorList>
            <consortium name="The Broad Institute Genomics Platform"/>
            <consortium name="The Broad Institute Genome Sequencing Center for Infectious Disease"/>
            <person name="Wu L."/>
            <person name="Ma J."/>
        </authorList>
    </citation>
    <scope>NUCLEOTIDE SEQUENCE [LARGE SCALE GENOMIC DNA]</scope>
    <source>
        <strain evidence="4">JCM 3380</strain>
    </source>
</reference>
<evidence type="ECO:0000313" key="4">
    <source>
        <dbReference type="Proteomes" id="UP001500416"/>
    </source>
</evidence>
<feature type="transmembrane region" description="Helical" evidence="2">
    <location>
        <begin position="688"/>
        <end position="710"/>
    </location>
</feature>
<keyword evidence="2" id="KW-0472">Membrane</keyword>
<dbReference type="EMBL" id="BAAABU010000017">
    <property type="protein sequence ID" value="GAA0249921.1"/>
    <property type="molecule type" value="Genomic_DNA"/>
</dbReference>
<proteinExistence type="predicted"/>
<dbReference type="RefSeq" id="WP_343937063.1">
    <property type="nucleotide sequence ID" value="NZ_BAAABU010000017.1"/>
</dbReference>
<evidence type="ECO:0000256" key="2">
    <source>
        <dbReference type="SAM" id="Phobius"/>
    </source>
</evidence>
<keyword evidence="2" id="KW-1133">Transmembrane helix</keyword>
<keyword evidence="4" id="KW-1185">Reference proteome</keyword>
<comment type="caution">
    <text evidence="3">The sequence shown here is derived from an EMBL/GenBank/DDBJ whole genome shotgun (WGS) entry which is preliminary data.</text>
</comment>
<evidence type="ECO:0000256" key="1">
    <source>
        <dbReference type="SAM" id="MobiDB-lite"/>
    </source>
</evidence>
<organism evidence="3 4">
    <name type="scientific">Saccharothrix mutabilis subsp. mutabilis</name>
    <dbReference type="NCBI Taxonomy" id="66855"/>
    <lineage>
        <taxon>Bacteria</taxon>
        <taxon>Bacillati</taxon>
        <taxon>Actinomycetota</taxon>
        <taxon>Actinomycetes</taxon>
        <taxon>Pseudonocardiales</taxon>
        <taxon>Pseudonocardiaceae</taxon>
        <taxon>Saccharothrix</taxon>
    </lineage>
</organism>
<evidence type="ECO:0000313" key="3">
    <source>
        <dbReference type="EMBL" id="GAA0249921.1"/>
    </source>
</evidence>
<keyword evidence="2" id="KW-0812">Transmembrane</keyword>